<name>A0A6C0BFZ0_9ZZZZ</name>
<organism evidence="1">
    <name type="scientific">viral metagenome</name>
    <dbReference type="NCBI Taxonomy" id="1070528"/>
    <lineage>
        <taxon>unclassified sequences</taxon>
        <taxon>metagenomes</taxon>
        <taxon>organismal metagenomes</taxon>
    </lineage>
</organism>
<protein>
    <submittedName>
        <fullName evidence="1">Uncharacterized protein</fullName>
    </submittedName>
</protein>
<evidence type="ECO:0000313" key="1">
    <source>
        <dbReference type="EMBL" id="QHS90318.1"/>
    </source>
</evidence>
<dbReference type="EMBL" id="MN739132">
    <property type="protein sequence ID" value="QHS90318.1"/>
    <property type="molecule type" value="Genomic_DNA"/>
</dbReference>
<reference evidence="1" key="1">
    <citation type="journal article" date="2020" name="Nature">
        <title>Giant virus diversity and host interactions through global metagenomics.</title>
        <authorList>
            <person name="Schulz F."/>
            <person name="Roux S."/>
            <person name="Paez-Espino D."/>
            <person name="Jungbluth S."/>
            <person name="Walsh D.A."/>
            <person name="Denef V.J."/>
            <person name="McMahon K.D."/>
            <person name="Konstantinidis K.T."/>
            <person name="Eloe-Fadrosh E.A."/>
            <person name="Kyrpides N.C."/>
            <person name="Woyke T."/>
        </authorList>
    </citation>
    <scope>NUCLEOTIDE SEQUENCE</scope>
    <source>
        <strain evidence="1">GVMAG-M-3300010160-60</strain>
    </source>
</reference>
<proteinExistence type="predicted"/>
<accession>A0A6C0BFZ0</accession>
<dbReference type="AlphaFoldDB" id="A0A6C0BFZ0"/>
<sequence>MIKRILKDIDSTNDPIELALLNNLLEYYKKDENDKIKEILVQQKEFQKIKNLQQKEVADEVAVDKDEEAVEELTEEVKPNKTNNINSDKINSRFMDRMNLEVDLRNNFKQIPYDTNGIHF</sequence>